<comment type="similarity">
    <text evidence="1">Belongs to the sigma-70 factor family. ECF subfamily.</text>
</comment>
<sequence>MTLSEQQQIITLWMDFLDGNELAFSRLYLLFFDDLLMYGRRVGGDDEMVEDVIQDLFVKLYQKKMELNDNTKLRSFLFRALKNQIYNQLLRHSKLRSLEDYDFPFDLNYTIDDEMFSNQAQQLSDEIHCIMKGLTGRQKEIIYLRFVHEMSFEEISEIMDIHVQSARNLLFRSIGKIRKETSMVSFLSVLQVITVQL</sequence>
<evidence type="ECO:0000259" key="6">
    <source>
        <dbReference type="Pfam" id="PF08281"/>
    </source>
</evidence>
<keyword evidence="2" id="KW-0805">Transcription regulation</keyword>
<dbReference type="InterPro" id="IPR013249">
    <property type="entry name" value="RNA_pol_sigma70_r4_t2"/>
</dbReference>
<dbReference type="SUPFAM" id="SSF88946">
    <property type="entry name" value="Sigma2 domain of RNA polymerase sigma factors"/>
    <property type="match status" value="1"/>
</dbReference>
<dbReference type="Proteomes" id="UP000664265">
    <property type="component" value="Unassembled WGS sequence"/>
</dbReference>
<evidence type="ECO:0000256" key="4">
    <source>
        <dbReference type="ARBA" id="ARBA00023163"/>
    </source>
</evidence>
<name>A0ABS3M386_9BACT</name>
<evidence type="ECO:0000259" key="5">
    <source>
        <dbReference type="Pfam" id="PF04542"/>
    </source>
</evidence>
<dbReference type="InterPro" id="IPR007627">
    <property type="entry name" value="RNA_pol_sigma70_r2"/>
</dbReference>
<reference evidence="7 8" key="1">
    <citation type="submission" date="2021-01" db="EMBL/GenBank/DDBJ databases">
        <title>Prevotella A2931 sp. nov.</title>
        <authorList>
            <person name="Buhl M."/>
            <person name="Oberhettinger P."/>
        </authorList>
    </citation>
    <scope>NUCLEOTIDE SEQUENCE [LARGE SCALE GENOMIC DNA]</scope>
    <source>
        <strain evidence="7 8">A2931</strain>
    </source>
</reference>
<dbReference type="InterPro" id="IPR013324">
    <property type="entry name" value="RNA_pol_sigma_r3/r4-like"/>
</dbReference>
<dbReference type="InterPro" id="IPR036388">
    <property type="entry name" value="WH-like_DNA-bd_sf"/>
</dbReference>
<protein>
    <submittedName>
        <fullName evidence="7">Sigma-70 family RNA polymerase sigma factor</fullName>
    </submittedName>
</protein>
<evidence type="ECO:0000256" key="1">
    <source>
        <dbReference type="ARBA" id="ARBA00010641"/>
    </source>
</evidence>
<organism evidence="7 8">
    <name type="scientific">Prevotella illustrans</name>
    <dbReference type="NCBI Taxonomy" id="2800387"/>
    <lineage>
        <taxon>Bacteria</taxon>
        <taxon>Pseudomonadati</taxon>
        <taxon>Bacteroidota</taxon>
        <taxon>Bacteroidia</taxon>
        <taxon>Bacteroidales</taxon>
        <taxon>Prevotellaceae</taxon>
        <taxon>Prevotella</taxon>
    </lineage>
</organism>
<evidence type="ECO:0000256" key="2">
    <source>
        <dbReference type="ARBA" id="ARBA00023015"/>
    </source>
</evidence>
<evidence type="ECO:0000256" key="3">
    <source>
        <dbReference type="ARBA" id="ARBA00023082"/>
    </source>
</evidence>
<gene>
    <name evidence="7" type="ORF">JHU38_02420</name>
</gene>
<dbReference type="Pfam" id="PF04542">
    <property type="entry name" value="Sigma70_r2"/>
    <property type="match status" value="1"/>
</dbReference>
<dbReference type="Gene3D" id="1.10.1740.10">
    <property type="match status" value="1"/>
</dbReference>
<accession>A0ABS3M386</accession>
<comment type="caution">
    <text evidence="7">The sequence shown here is derived from an EMBL/GenBank/DDBJ whole genome shotgun (WGS) entry which is preliminary data.</text>
</comment>
<proteinExistence type="inferred from homology"/>
<dbReference type="EMBL" id="JAERMS010000004">
    <property type="protein sequence ID" value="MBO1362643.1"/>
    <property type="molecule type" value="Genomic_DNA"/>
</dbReference>
<evidence type="ECO:0000313" key="8">
    <source>
        <dbReference type="Proteomes" id="UP000664265"/>
    </source>
</evidence>
<feature type="domain" description="RNA polymerase sigma-70 region 2" evidence="5">
    <location>
        <begin position="34"/>
        <end position="93"/>
    </location>
</feature>
<dbReference type="PANTHER" id="PTHR43133">
    <property type="entry name" value="RNA POLYMERASE ECF-TYPE SIGMA FACTO"/>
    <property type="match status" value="1"/>
</dbReference>
<dbReference type="SUPFAM" id="SSF88659">
    <property type="entry name" value="Sigma3 and sigma4 domains of RNA polymerase sigma factors"/>
    <property type="match status" value="1"/>
</dbReference>
<keyword evidence="3" id="KW-0731">Sigma factor</keyword>
<dbReference type="Pfam" id="PF08281">
    <property type="entry name" value="Sigma70_r4_2"/>
    <property type="match status" value="1"/>
</dbReference>
<dbReference type="InterPro" id="IPR013325">
    <property type="entry name" value="RNA_pol_sigma_r2"/>
</dbReference>
<evidence type="ECO:0000313" key="7">
    <source>
        <dbReference type="EMBL" id="MBO1362643.1"/>
    </source>
</evidence>
<dbReference type="PANTHER" id="PTHR43133:SF46">
    <property type="entry name" value="RNA POLYMERASE SIGMA-70 FACTOR ECF SUBFAMILY"/>
    <property type="match status" value="1"/>
</dbReference>
<dbReference type="NCBIfam" id="TIGR02937">
    <property type="entry name" value="sigma70-ECF"/>
    <property type="match status" value="1"/>
</dbReference>
<keyword evidence="8" id="KW-1185">Reference proteome</keyword>
<feature type="domain" description="RNA polymerase sigma factor 70 region 4 type 2" evidence="6">
    <location>
        <begin position="125"/>
        <end position="173"/>
    </location>
</feature>
<dbReference type="InterPro" id="IPR039425">
    <property type="entry name" value="RNA_pol_sigma-70-like"/>
</dbReference>
<dbReference type="CDD" id="cd06171">
    <property type="entry name" value="Sigma70_r4"/>
    <property type="match status" value="1"/>
</dbReference>
<keyword evidence="4" id="KW-0804">Transcription</keyword>
<dbReference type="InterPro" id="IPR014284">
    <property type="entry name" value="RNA_pol_sigma-70_dom"/>
</dbReference>
<dbReference type="Gene3D" id="1.10.10.10">
    <property type="entry name" value="Winged helix-like DNA-binding domain superfamily/Winged helix DNA-binding domain"/>
    <property type="match status" value="1"/>
</dbReference>